<proteinExistence type="predicted"/>
<comment type="caution">
    <text evidence="8">The sequence shown here is derived from an EMBL/GenBank/DDBJ whole genome shotgun (WGS) entry which is preliminary data.</text>
</comment>
<keyword evidence="3 6" id="KW-0812">Transmembrane</keyword>
<feature type="transmembrane region" description="Helical" evidence="6">
    <location>
        <begin position="307"/>
        <end position="324"/>
    </location>
</feature>
<feature type="transmembrane region" description="Helical" evidence="6">
    <location>
        <begin position="163"/>
        <end position="183"/>
    </location>
</feature>
<keyword evidence="2" id="KW-0813">Transport</keyword>
<evidence type="ECO:0000256" key="5">
    <source>
        <dbReference type="ARBA" id="ARBA00023136"/>
    </source>
</evidence>
<dbReference type="CDD" id="cd17388">
    <property type="entry name" value="MFS_TetA"/>
    <property type="match status" value="1"/>
</dbReference>
<evidence type="ECO:0000256" key="4">
    <source>
        <dbReference type="ARBA" id="ARBA00022989"/>
    </source>
</evidence>
<dbReference type="PANTHER" id="PTHR23504">
    <property type="entry name" value="MAJOR FACILITATOR SUPERFAMILY DOMAIN-CONTAINING PROTEIN 10"/>
    <property type="match status" value="1"/>
</dbReference>
<dbReference type="Gene3D" id="1.20.1250.20">
    <property type="entry name" value="MFS general substrate transporter like domains"/>
    <property type="match status" value="1"/>
</dbReference>
<protein>
    <submittedName>
        <fullName evidence="8">TCR/Tet family MFS transporter</fullName>
    </submittedName>
</protein>
<feature type="transmembrane region" description="Helical" evidence="6">
    <location>
        <begin position="284"/>
        <end position="301"/>
    </location>
</feature>
<feature type="transmembrane region" description="Helical" evidence="6">
    <location>
        <begin position="7"/>
        <end position="26"/>
    </location>
</feature>
<feature type="transmembrane region" description="Helical" evidence="6">
    <location>
        <begin position="372"/>
        <end position="394"/>
    </location>
</feature>
<gene>
    <name evidence="8" type="ORF">SHI21_19170</name>
</gene>
<evidence type="ECO:0000313" key="9">
    <source>
        <dbReference type="Proteomes" id="UP001302274"/>
    </source>
</evidence>
<dbReference type="EMBL" id="JAYGJQ010000003">
    <property type="protein sequence ID" value="MEA9358365.1"/>
    <property type="molecule type" value="Genomic_DNA"/>
</dbReference>
<dbReference type="InterPro" id="IPR036259">
    <property type="entry name" value="MFS_trans_sf"/>
</dbReference>
<dbReference type="Pfam" id="PF07690">
    <property type="entry name" value="MFS_1"/>
    <property type="match status" value="1"/>
</dbReference>
<evidence type="ECO:0000256" key="3">
    <source>
        <dbReference type="ARBA" id="ARBA00022692"/>
    </source>
</evidence>
<feature type="transmembrane region" description="Helical" evidence="6">
    <location>
        <begin position="344"/>
        <end position="366"/>
    </location>
</feature>
<dbReference type="InterPro" id="IPR011701">
    <property type="entry name" value="MFS"/>
</dbReference>
<keyword evidence="4 6" id="KW-1133">Transmembrane helix</keyword>
<reference evidence="8 9" key="1">
    <citation type="submission" date="2023-11" db="EMBL/GenBank/DDBJ databases">
        <title>A Novel Polar Bacteriovorax (B. antarcticus) Isolated from the Biocrust in Antarctica.</title>
        <authorList>
            <person name="Mun W."/>
            <person name="Choi S.Y."/>
            <person name="Mitchell R.J."/>
        </authorList>
    </citation>
    <scope>NUCLEOTIDE SEQUENCE [LARGE SCALE GENOMIC DNA]</scope>
    <source>
        <strain evidence="8 9">PP10</strain>
    </source>
</reference>
<feature type="transmembrane region" description="Helical" evidence="6">
    <location>
        <begin position="77"/>
        <end position="96"/>
    </location>
</feature>
<keyword evidence="9" id="KW-1185">Reference proteome</keyword>
<feature type="transmembrane region" description="Helical" evidence="6">
    <location>
        <begin position="204"/>
        <end position="225"/>
    </location>
</feature>
<evidence type="ECO:0000313" key="8">
    <source>
        <dbReference type="EMBL" id="MEA9358365.1"/>
    </source>
</evidence>
<dbReference type="RefSeq" id="WP_323578734.1">
    <property type="nucleotide sequence ID" value="NZ_JAYGJQ010000003.1"/>
</dbReference>
<feature type="transmembrane region" description="Helical" evidence="6">
    <location>
        <begin position="46"/>
        <end position="65"/>
    </location>
</feature>
<evidence type="ECO:0000259" key="7">
    <source>
        <dbReference type="PROSITE" id="PS50850"/>
    </source>
</evidence>
<sequence length="403" mass="43717">MKNSQAKMTFIFVTILLDAIGIGLVIPILPEVIRRFGTDETFVSSYYGYFISIYAFMLFIASPFLGSLSDRFGRRPVLLMSLCGGGLDYLLMAFAPSLTILFIGRIISGLTGASMTVAASYIADISTDENRTANFGMIGAAFGIGFVIGPALGGLVGSFGHNWPFIIAAGLSLTNFAFGLFVLPESLPASKRKLKIDRSKLNPIKSVITALFHSPAAVLVWAFFLVNLAGQSHPSIWALYTNYKFGWSTLEIGISLTIVGLAFGTGQGVTTRIVVPKIGELKSVIYGSVLMIFNYLLYALVTKSWMIYGATSLLLFTNIVMPSLQSMISKGTPSEEQGELQGTLFSIASLTSIIGPLLYTGLFSYFTKPNHYALPGAPYVAASFISFLCLMLVFMNRRKIIAR</sequence>
<feature type="transmembrane region" description="Helical" evidence="6">
    <location>
        <begin position="135"/>
        <end position="157"/>
    </location>
</feature>
<comment type="subcellular location">
    <subcellularLocation>
        <location evidence="1">Membrane</location>
        <topology evidence="1">Multi-pass membrane protein</topology>
    </subcellularLocation>
</comment>
<dbReference type="Proteomes" id="UP001302274">
    <property type="component" value="Unassembled WGS sequence"/>
</dbReference>
<dbReference type="InterPro" id="IPR020846">
    <property type="entry name" value="MFS_dom"/>
</dbReference>
<keyword evidence="5 6" id="KW-0472">Membrane</keyword>
<evidence type="ECO:0000256" key="1">
    <source>
        <dbReference type="ARBA" id="ARBA00004141"/>
    </source>
</evidence>
<dbReference type="PANTHER" id="PTHR23504:SF15">
    <property type="entry name" value="MAJOR FACILITATOR SUPERFAMILY (MFS) PROFILE DOMAIN-CONTAINING PROTEIN"/>
    <property type="match status" value="1"/>
</dbReference>
<dbReference type="PRINTS" id="PR01035">
    <property type="entry name" value="TCRTETA"/>
</dbReference>
<dbReference type="InterPro" id="IPR001958">
    <property type="entry name" value="Tet-R_TetA/multi-R_MdtG-like"/>
</dbReference>
<dbReference type="SUPFAM" id="SSF103473">
    <property type="entry name" value="MFS general substrate transporter"/>
    <property type="match status" value="1"/>
</dbReference>
<accession>A0ABU5W3I8</accession>
<evidence type="ECO:0000256" key="2">
    <source>
        <dbReference type="ARBA" id="ARBA00022448"/>
    </source>
</evidence>
<feature type="transmembrane region" description="Helical" evidence="6">
    <location>
        <begin position="102"/>
        <end position="123"/>
    </location>
</feature>
<feature type="transmembrane region" description="Helical" evidence="6">
    <location>
        <begin position="245"/>
        <end position="263"/>
    </location>
</feature>
<dbReference type="PROSITE" id="PS50850">
    <property type="entry name" value="MFS"/>
    <property type="match status" value="1"/>
</dbReference>
<name>A0ABU5W3I8_9BACT</name>
<feature type="domain" description="Major facilitator superfamily (MFS) profile" evidence="7">
    <location>
        <begin position="7"/>
        <end position="401"/>
    </location>
</feature>
<organism evidence="8 9">
    <name type="scientific">Bacteriovorax antarcticus</name>
    <dbReference type="NCBI Taxonomy" id="3088717"/>
    <lineage>
        <taxon>Bacteria</taxon>
        <taxon>Pseudomonadati</taxon>
        <taxon>Bdellovibrionota</taxon>
        <taxon>Bacteriovoracia</taxon>
        <taxon>Bacteriovoracales</taxon>
        <taxon>Bacteriovoracaceae</taxon>
        <taxon>Bacteriovorax</taxon>
    </lineage>
</organism>
<evidence type="ECO:0000256" key="6">
    <source>
        <dbReference type="SAM" id="Phobius"/>
    </source>
</evidence>